<dbReference type="InterPro" id="IPR044880">
    <property type="entry name" value="NCX_ion-bd_dom_sf"/>
</dbReference>
<feature type="transmembrane region" description="Helical" evidence="8">
    <location>
        <begin position="12"/>
        <end position="34"/>
    </location>
</feature>
<keyword evidence="5 8" id="KW-1133">Transmembrane helix</keyword>
<accession>A0A433A119</accession>
<feature type="transmembrane region" description="Helical" evidence="8">
    <location>
        <begin position="85"/>
        <end position="101"/>
    </location>
</feature>
<sequence length="139" mass="15611">MENTSIDEKFLGLTLFALVPNITEFMNAISFALYGNIVLSLEIGSAYALQVALLQIPAMTAFSAWCNWNKVEEARFTFTLIFPRWDIMSVLFSVFLLTYTYQEGKSNYFKGSILILSYLVLMAGFYCAPVGQTASTFGF</sequence>
<protein>
    <recommendedName>
        <fullName evidence="9">Sodium/calcium exchanger membrane region domain-containing protein</fullName>
    </recommendedName>
</protein>
<feature type="transmembrane region" description="Helical" evidence="8">
    <location>
        <begin position="113"/>
        <end position="131"/>
    </location>
</feature>
<dbReference type="Pfam" id="PF01699">
    <property type="entry name" value="Na_Ca_ex"/>
    <property type="match status" value="1"/>
</dbReference>
<evidence type="ECO:0000259" key="9">
    <source>
        <dbReference type="Pfam" id="PF01699"/>
    </source>
</evidence>
<keyword evidence="11" id="KW-1185">Reference proteome</keyword>
<evidence type="ECO:0000256" key="7">
    <source>
        <dbReference type="ARBA" id="ARBA00023136"/>
    </source>
</evidence>
<dbReference type="GO" id="GO:0006874">
    <property type="term" value="P:intracellular calcium ion homeostasis"/>
    <property type="evidence" value="ECO:0007669"/>
    <property type="project" value="TreeGrafter"/>
</dbReference>
<dbReference type="InterPro" id="IPR004713">
    <property type="entry name" value="CaH_exchang"/>
</dbReference>
<dbReference type="Gene3D" id="1.20.1420.30">
    <property type="entry name" value="NCX, central ion-binding region"/>
    <property type="match status" value="1"/>
</dbReference>
<organism evidence="10 11">
    <name type="scientific">Jimgerdemannia flammicorona</name>
    <dbReference type="NCBI Taxonomy" id="994334"/>
    <lineage>
        <taxon>Eukaryota</taxon>
        <taxon>Fungi</taxon>
        <taxon>Fungi incertae sedis</taxon>
        <taxon>Mucoromycota</taxon>
        <taxon>Mucoromycotina</taxon>
        <taxon>Endogonomycetes</taxon>
        <taxon>Endogonales</taxon>
        <taxon>Endogonaceae</taxon>
        <taxon>Jimgerdemannia</taxon>
    </lineage>
</organism>
<feature type="transmembrane region" description="Helical" evidence="8">
    <location>
        <begin position="46"/>
        <end position="65"/>
    </location>
</feature>
<keyword evidence="4 8" id="KW-0812">Transmembrane</keyword>
<evidence type="ECO:0000313" key="11">
    <source>
        <dbReference type="Proteomes" id="UP000268093"/>
    </source>
</evidence>
<evidence type="ECO:0000313" key="10">
    <source>
        <dbReference type="EMBL" id="RUO96273.1"/>
    </source>
</evidence>
<evidence type="ECO:0000256" key="8">
    <source>
        <dbReference type="SAM" id="Phobius"/>
    </source>
</evidence>
<evidence type="ECO:0000256" key="5">
    <source>
        <dbReference type="ARBA" id="ARBA00022989"/>
    </source>
</evidence>
<comment type="subcellular location">
    <subcellularLocation>
        <location evidence="1">Endomembrane system</location>
        <topology evidence="1">Multi-pass membrane protein</topology>
    </subcellularLocation>
</comment>
<keyword evidence="7 8" id="KW-0472">Membrane</keyword>
<evidence type="ECO:0000256" key="6">
    <source>
        <dbReference type="ARBA" id="ARBA00023065"/>
    </source>
</evidence>
<proteinExistence type="inferred from homology"/>
<dbReference type="OrthoDB" id="16982at2759"/>
<dbReference type="AlphaFoldDB" id="A0A433A119"/>
<keyword evidence="3" id="KW-0813">Transport</keyword>
<dbReference type="GO" id="GO:0015369">
    <property type="term" value="F:calcium:proton antiporter activity"/>
    <property type="evidence" value="ECO:0007669"/>
    <property type="project" value="TreeGrafter"/>
</dbReference>
<dbReference type="PANTHER" id="PTHR31503:SF10">
    <property type="entry name" value="VNX1 PROTEIN"/>
    <property type="match status" value="1"/>
</dbReference>
<evidence type="ECO:0000256" key="2">
    <source>
        <dbReference type="ARBA" id="ARBA00008170"/>
    </source>
</evidence>
<evidence type="ECO:0000256" key="4">
    <source>
        <dbReference type="ARBA" id="ARBA00022692"/>
    </source>
</evidence>
<reference evidence="10 11" key="1">
    <citation type="journal article" date="2018" name="New Phytol.">
        <title>Phylogenomics of Endogonaceae and evolution of mycorrhizas within Mucoromycota.</title>
        <authorList>
            <person name="Chang Y."/>
            <person name="Desiro A."/>
            <person name="Na H."/>
            <person name="Sandor L."/>
            <person name="Lipzen A."/>
            <person name="Clum A."/>
            <person name="Barry K."/>
            <person name="Grigoriev I.V."/>
            <person name="Martin F.M."/>
            <person name="Stajich J.E."/>
            <person name="Smith M.E."/>
            <person name="Bonito G."/>
            <person name="Spatafora J.W."/>
        </authorList>
    </citation>
    <scope>NUCLEOTIDE SEQUENCE [LARGE SCALE GENOMIC DNA]</scope>
    <source>
        <strain evidence="10 11">GMNB39</strain>
    </source>
</reference>
<dbReference type="GO" id="GO:0012505">
    <property type="term" value="C:endomembrane system"/>
    <property type="evidence" value="ECO:0007669"/>
    <property type="project" value="UniProtKB-SubCell"/>
</dbReference>
<gene>
    <name evidence="10" type="ORF">BC936DRAFT_142287</name>
</gene>
<dbReference type="PANTHER" id="PTHR31503">
    <property type="entry name" value="VACUOLAR CALCIUM ION TRANSPORTER"/>
    <property type="match status" value="1"/>
</dbReference>
<dbReference type="EMBL" id="RBNI01022219">
    <property type="protein sequence ID" value="RUO96273.1"/>
    <property type="molecule type" value="Genomic_DNA"/>
</dbReference>
<evidence type="ECO:0000256" key="1">
    <source>
        <dbReference type="ARBA" id="ARBA00004127"/>
    </source>
</evidence>
<keyword evidence="6" id="KW-0406">Ion transport</keyword>
<feature type="domain" description="Sodium/calcium exchanger membrane region" evidence="9">
    <location>
        <begin position="4"/>
        <end position="125"/>
    </location>
</feature>
<dbReference type="Proteomes" id="UP000268093">
    <property type="component" value="Unassembled WGS sequence"/>
</dbReference>
<name>A0A433A119_9FUNG</name>
<evidence type="ECO:0000256" key="3">
    <source>
        <dbReference type="ARBA" id="ARBA00022448"/>
    </source>
</evidence>
<comment type="caution">
    <text evidence="10">The sequence shown here is derived from an EMBL/GenBank/DDBJ whole genome shotgun (WGS) entry which is preliminary data.</text>
</comment>
<dbReference type="GO" id="GO:0005774">
    <property type="term" value="C:vacuolar membrane"/>
    <property type="evidence" value="ECO:0007669"/>
    <property type="project" value="UniProtKB-ARBA"/>
</dbReference>
<dbReference type="InterPro" id="IPR004837">
    <property type="entry name" value="NaCa_Exmemb"/>
</dbReference>
<comment type="similarity">
    <text evidence="2">Belongs to the Ca(2+):cation antiporter (CaCA) (TC 2.A.19) family.</text>
</comment>